<gene>
    <name evidence="4" type="ORF">ABVC42_03325</name>
    <name evidence="5" type="ORF">CYJ79_08725</name>
    <name evidence="6" type="ORF">ERD32_12370</name>
</gene>
<reference evidence="6 8" key="2">
    <citation type="submission" date="2019-01" db="EMBL/GenBank/DDBJ databases">
        <title>The genome sequence of Lactobacillus crispatus L49.</title>
        <authorList>
            <person name="Zhong J."/>
            <person name="Zhang J."/>
        </authorList>
    </citation>
    <scope>NUCLEOTIDE SEQUENCE [LARGE SCALE GENOMIC DNA]</scope>
    <source>
        <strain evidence="6 8">L49</strain>
    </source>
</reference>
<dbReference type="EMBL" id="JBETVU010000012">
    <property type="protein sequence ID" value="MES5148961.1"/>
    <property type="molecule type" value="Genomic_DNA"/>
</dbReference>
<keyword evidence="3 4" id="KW-0378">Hydrolase</keyword>
<name>A0A2N5KWY6_9LACO</name>
<dbReference type="GO" id="GO:0006402">
    <property type="term" value="P:mRNA catabolic process"/>
    <property type="evidence" value="ECO:0007669"/>
    <property type="project" value="TreeGrafter"/>
</dbReference>
<organism evidence="5 7">
    <name type="scientific">Lactobacillus crispatus</name>
    <dbReference type="NCBI Taxonomy" id="47770"/>
    <lineage>
        <taxon>Bacteria</taxon>
        <taxon>Bacillati</taxon>
        <taxon>Bacillota</taxon>
        <taxon>Bacilli</taxon>
        <taxon>Lactobacillales</taxon>
        <taxon>Lactobacillaceae</taxon>
        <taxon>Lactobacillus</taxon>
    </lineage>
</organism>
<dbReference type="GO" id="GO:0004521">
    <property type="term" value="F:RNA endonuclease activity"/>
    <property type="evidence" value="ECO:0007669"/>
    <property type="project" value="TreeGrafter"/>
</dbReference>
<dbReference type="GO" id="GO:0016787">
    <property type="term" value="F:hydrolase activity"/>
    <property type="evidence" value="ECO:0007669"/>
    <property type="project" value="UniProtKB-KW"/>
</dbReference>
<dbReference type="PANTHER" id="PTHR33988:SF3">
    <property type="entry name" value="ENDORIBONUCLEASE TOXIN CHPB-RELATED"/>
    <property type="match status" value="1"/>
</dbReference>
<evidence type="ECO:0000313" key="5">
    <source>
        <dbReference type="EMBL" id="PLT10750.1"/>
    </source>
</evidence>
<dbReference type="EMBL" id="SCLX01000145">
    <property type="protein sequence ID" value="RXF53681.1"/>
    <property type="molecule type" value="Genomic_DNA"/>
</dbReference>
<evidence type="ECO:0000256" key="2">
    <source>
        <dbReference type="ARBA" id="ARBA00022649"/>
    </source>
</evidence>
<keyword evidence="3" id="KW-0540">Nuclease</keyword>
<dbReference type="GO" id="GO:0016075">
    <property type="term" value="P:rRNA catabolic process"/>
    <property type="evidence" value="ECO:0007669"/>
    <property type="project" value="TreeGrafter"/>
</dbReference>
<dbReference type="SUPFAM" id="SSF50118">
    <property type="entry name" value="Cell growth inhibitor/plasmid maintenance toxic component"/>
    <property type="match status" value="1"/>
</dbReference>
<evidence type="ECO:0000313" key="4">
    <source>
        <dbReference type="EMBL" id="MES5148961.1"/>
    </source>
</evidence>
<keyword evidence="9" id="KW-1185">Reference proteome</keyword>
<dbReference type="Pfam" id="PF02452">
    <property type="entry name" value="PemK_toxin"/>
    <property type="match status" value="1"/>
</dbReference>
<dbReference type="AlphaFoldDB" id="A0A2N5KWY6"/>
<dbReference type="InterPro" id="IPR011067">
    <property type="entry name" value="Plasmid_toxin/cell-grow_inhib"/>
</dbReference>
<sequence>MNSRKDFHQGDVIMMNFDPTKGHEQAGYRPALVVSNDDFNMMCGGVIKVVAITTNEKEFPLHVEIPEGLPVHGRVELDHERSIDSRSKARECKYVCSVPSEFLDEILRKLALTYKKSH</sequence>
<dbReference type="GO" id="GO:0003677">
    <property type="term" value="F:DNA binding"/>
    <property type="evidence" value="ECO:0007669"/>
    <property type="project" value="InterPro"/>
</dbReference>
<evidence type="ECO:0000313" key="9">
    <source>
        <dbReference type="Proteomes" id="UP001434419"/>
    </source>
</evidence>
<accession>A0A2N5KWY6</accession>
<keyword evidence="2" id="KW-1277">Toxin-antitoxin system</keyword>
<evidence type="ECO:0000313" key="6">
    <source>
        <dbReference type="EMBL" id="RXF53681.1"/>
    </source>
</evidence>
<dbReference type="PIRSF" id="PIRSF033490">
    <property type="entry name" value="MazF"/>
    <property type="match status" value="1"/>
</dbReference>
<comment type="function">
    <text evidence="3">Toxic component of a type II toxin-antitoxin (TA) system.</text>
</comment>
<reference evidence="4" key="3">
    <citation type="submission" date="2024-06" db="EMBL/GenBank/DDBJ databases">
        <title>Vaginal Lactobacillus fatty acid response mechanisms reveal a metabolite-targeted strategy for bacterial vaginosis treatment.</title>
        <authorList>
            <person name="Zhu M."/>
            <person name="Blainey P.C."/>
            <person name="Bloom S.M."/>
            <person name="Kwon D.S."/>
        </authorList>
    </citation>
    <scope>NUCLEOTIDE SEQUENCE</scope>
    <source>
        <strain evidence="4">194_F1_1</strain>
    </source>
</reference>
<dbReference type="Proteomes" id="UP000289808">
    <property type="component" value="Unassembled WGS sequence"/>
</dbReference>
<dbReference type="EC" id="3.1.-.-" evidence="3"/>
<protein>
    <recommendedName>
        <fullName evidence="3">mRNA interferase</fullName>
        <ecNumber evidence="3">3.1.-.-</ecNumber>
    </recommendedName>
</protein>
<dbReference type="PANTHER" id="PTHR33988">
    <property type="entry name" value="ENDORIBONUCLEASE MAZF-RELATED"/>
    <property type="match status" value="1"/>
</dbReference>
<reference evidence="5 7" key="1">
    <citation type="submission" date="2017-12" db="EMBL/GenBank/DDBJ databases">
        <title>Phylogenetic diversity of female urinary microbiome.</title>
        <authorList>
            <person name="Thomas-White K."/>
            <person name="Wolfe A.J."/>
        </authorList>
    </citation>
    <scope>NUCLEOTIDE SEQUENCE [LARGE SCALE GENOMIC DNA]</scope>
    <source>
        <strain evidence="5 7">UMB0085</strain>
    </source>
</reference>
<comment type="caution">
    <text evidence="5">The sequence shown here is derived from an EMBL/GenBank/DDBJ whole genome shotgun (WGS) entry which is preliminary data.</text>
</comment>
<comment type="similarity">
    <text evidence="1 3">Belongs to the PemK/MazF family.</text>
</comment>
<dbReference type="EMBL" id="PKIW01000046">
    <property type="protein sequence ID" value="PLT10750.1"/>
    <property type="molecule type" value="Genomic_DNA"/>
</dbReference>
<dbReference type="Proteomes" id="UP001434419">
    <property type="component" value="Unassembled WGS sequence"/>
</dbReference>
<dbReference type="Gene3D" id="2.30.30.110">
    <property type="match status" value="1"/>
</dbReference>
<dbReference type="RefSeq" id="WP_005722135.1">
    <property type="nucleotide sequence ID" value="NZ_CAZZQD010000001.1"/>
</dbReference>
<proteinExistence type="inferred from homology"/>
<evidence type="ECO:0000313" key="8">
    <source>
        <dbReference type="Proteomes" id="UP000289808"/>
    </source>
</evidence>
<evidence type="ECO:0000256" key="1">
    <source>
        <dbReference type="ARBA" id="ARBA00007521"/>
    </source>
</evidence>
<keyword evidence="3" id="KW-0255">Endonuclease</keyword>
<dbReference type="InterPro" id="IPR003477">
    <property type="entry name" value="PemK-like"/>
</dbReference>
<evidence type="ECO:0000313" key="7">
    <source>
        <dbReference type="Proteomes" id="UP000235119"/>
    </source>
</evidence>
<evidence type="ECO:0000256" key="3">
    <source>
        <dbReference type="PIRNR" id="PIRNR033490"/>
    </source>
</evidence>
<dbReference type="Proteomes" id="UP000235119">
    <property type="component" value="Unassembled WGS sequence"/>
</dbReference>